<organism evidence="2 3">
    <name type="scientific">Adhaeretor mobilis</name>
    <dbReference type="NCBI Taxonomy" id="1930276"/>
    <lineage>
        <taxon>Bacteria</taxon>
        <taxon>Pseudomonadati</taxon>
        <taxon>Planctomycetota</taxon>
        <taxon>Planctomycetia</taxon>
        <taxon>Pirellulales</taxon>
        <taxon>Lacipirellulaceae</taxon>
        <taxon>Adhaeretor</taxon>
    </lineage>
</organism>
<evidence type="ECO:0000313" key="3">
    <source>
        <dbReference type="Proteomes" id="UP000319852"/>
    </source>
</evidence>
<protein>
    <submittedName>
        <fullName evidence="2">Uncharacterized protein</fullName>
    </submittedName>
</protein>
<feature type="region of interest" description="Disordered" evidence="1">
    <location>
        <begin position="80"/>
        <end position="110"/>
    </location>
</feature>
<sequence>MRADLAQCSSACWPKNRCDRSIFPAPTRGCWGFRRFSSIIANTLGIAMKMTKISTMTNFSRSLLTLSLVLSISVVTTAQDREPGSSADGSEENSGWYYEPATKNASQPTFAQRKSMVRAEQRMARLAAAKAYGFSPSRPTATGIAFTSMYSPAWQMPGGRPFGWFTAHRPIVVVSPGRYR</sequence>
<accession>A0A517MXY2</accession>
<evidence type="ECO:0000313" key="2">
    <source>
        <dbReference type="EMBL" id="QDS99738.1"/>
    </source>
</evidence>
<dbReference type="EMBL" id="CP036263">
    <property type="protein sequence ID" value="QDS99738.1"/>
    <property type="molecule type" value="Genomic_DNA"/>
</dbReference>
<name>A0A517MXY2_9BACT</name>
<keyword evidence="3" id="KW-1185">Reference proteome</keyword>
<proteinExistence type="predicted"/>
<evidence type="ECO:0000256" key="1">
    <source>
        <dbReference type="SAM" id="MobiDB-lite"/>
    </source>
</evidence>
<reference evidence="2 3" key="1">
    <citation type="submission" date="2019-02" db="EMBL/GenBank/DDBJ databases">
        <title>Deep-cultivation of Planctomycetes and their phenomic and genomic characterization uncovers novel biology.</title>
        <authorList>
            <person name="Wiegand S."/>
            <person name="Jogler M."/>
            <person name="Boedeker C."/>
            <person name="Pinto D."/>
            <person name="Vollmers J."/>
            <person name="Rivas-Marin E."/>
            <person name="Kohn T."/>
            <person name="Peeters S.H."/>
            <person name="Heuer A."/>
            <person name="Rast P."/>
            <person name="Oberbeckmann S."/>
            <person name="Bunk B."/>
            <person name="Jeske O."/>
            <person name="Meyerdierks A."/>
            <person name="Storesund J.E."/>
            <person name="Kallscheuer N."/>
            <person name="Luecker S."/>
            <person name="Lage O.M."/>
            <person name="Pohl T."/>
            <person name="Merkel B.J."/>
            <person name="Hornburger P."/>
            <person name="Mueller R.-W."/>
            <person name="Bruemmer F."/>
            <person name="Labrenz M."/>
            <person name="Spormann A.M."/>
            <person name="Op den Camp H."/>
            <person name="Overmann J."/>
            <person name="Amann R."/>
            <person name="Jetten M.S.M."/>
            <person name="Mascher T."/>
            <person name="Medema M.H."/>
            <person name="Devos D.P."/>
            <person name="Kaster A.-K."/>
            <person name="Ovreas L."/>
            <person name="Rohde M."/>
            <person name="Galperin M.Y."/>
            <person name="Jogler C."/>
        </authorList>
    </citation>
    <scope>NUCLEOTIDE SEQUENCE [LARGE SCALE GENOMIC DNA]</scope>
    <source>
        <strain evidence="2 3">HG15A2</strain>
    </source>
</reference>
<dbReference type="Proteomes" id="UP000319852">
    <property type="component" value="Chromosome"/>
</dbReference>
<dbReference type="KEGG" id="amob:HG15A2_30680"/>
<gene>
    <name evidence="2" type="ORF">HG15A2_30680</name>
</gene>
<dbReference type="AlphaFoldDB" id="A0A517MXY2"/>